<evidence type="ECO:0000313" key="1">
    <source>
        <dbReference type="EMBL" id="KAJ2773260.1"/>
    </source>
</evidence>
<name>A0ACC1K4K1_9FUNG</name>
<dbReference type="EMBL" id="JANBUJ010000249">
    <property type="protein sequence ID" value="KAJ2773260.1"/>
    <property type="molecule type" value="Genomic_DNA"/>
</dbReference>
<protein>
    <submittedName>
        <fullName evidence="1">Uncharacterized protein</fullName>
    </submittedName>
</protein>
<organism evidence="1 2">
    <name type="scientific">Coemansia nantahalensis</name>
    <dbReference type="NCBI Taxonomy" id="2789366"/>
    <lineage>
        <taxon>Eukaryota</taxon>
        <taxon>Fungi</taxon>
        <taxon>Fungi incertae sedis</taxon>
        <taxon>Zoopagomycota</taxon>
        <taxon>Kickxellomycotina</taxon>
        <taxon>Kickxellomycetes</taxon>
        <taxon>Kickxellales</taxon>
        <taxon>Kickxellaceae</taxon>
        <taxon>Coemansia</taxon>
    </lineage>
</organism>
<sequence length="131" mass="14760">MIYICTWLGEYEYNVQIAKATVVLIWLAALTWTFNFPGTFKGQWLFPDDDTTTYFLVGLVCVATMIMFFSSTLLELLYMGNTGVTYTTMQGTRVLPKLDPRMLYNASIGIYSTIGGIGLIFWGLAGYSWIA</sequence>
<accession>A0ACC1K4K1</accession>
<evidence type="ECO:0000313" key="2">
    <source>
        <dbReference type="Proteomes" id="UP001140234"/>
    </source>
</evidence>
<keyword evidence="2" id="KW-1185">Reference proteome</keyword>
<comment type="caution">
    <text evidence="1">The sequence shown here is derived from an EMBL/GenBank/DDBJ whole genome shotgun (WGS) entry which is preliminary data.</text>
</comment>
<reference evidence="1" key="1">
    <citation type="submission" date="2022-07" db="EMBL/GenBank/DDBJ databases">
        <title>Phylogenomic reconstructions and comparative analyses of Kickxellomycotina fungi.</title>
        <authorList>
            <person name="Reynolds N.K."/>
            <person name="Stajich J.E."/>
            <person name="Barry K."/>
            <person name="Grigoriev I.V."/>
            <person name="Crous P."/>
            <person name="Smith M.E."/>
        </authorList>
    </citation>
    <scope>NUCLEOTIDE SEQUENCE</scope>
    <source>
        <strain evidence="1">CBS 109366</strain>
    </source>
</reference>
<dbReference type="Proteomes" id="UP001140234">
    <property type="component" value="Unassembled WGS sequence"/>
</dbReference>
<gene>
    <name evidence="1" type="ORF">IWQ57_001382</name>
</gene>
<proteinExistence type="predicted"/>